<evidence type="ECO:0000256" key="4">
    <source>
        <dbReference type="RuleBase" id="RU003690"/>
    </source>
</evidence>
<keyword evidence="7" id="KW-1185">Reference proteome</keyword>
<dbReference type="GO" id="GO:0005975">
    <property type="term" value="P:carbohydrate metabolic process"/>
    <property type="evidence" value="ECO:0007669"/>
    <property type="project" value="InterPro"/>
</dbReference>
<sequence>MKIWALPFLIQACLIACHSGSDTVRIGTNTAANLTTLSPPTVITWDDLWDLYVGPVATATLNTTMAATPIPTAELIPPPHLNPAASSRGQQVPMATKNSSWSFPKGFWWGVASAAYQVEGAVKAEGRGPSIWDALLHRVTGYSVANETADIADNQYYMYKQDIARIAALGVNTYSFSISWSRVFPFGNGQVNQLALDHYDDVINTCIEYGVEPSVTLYHWDLPLYLQNSYGGWPSSQIVDDFVNYAKVIFSYYGNKVPRWYILNEPIAFCYDYPLPDNYFGANKEIPTWQQPYWCGRHALLAHSKAYHLAKSLGINGTISFKNNGGYKIPLTNSTEDAKAVERAWDFFEGWFANPVFINGNFPEALKSFFASFLPDFTDEEKQMINGTSDVFAHDAYTAEFYFAPKGGVDACVQNISNPYWPLCFGSTYNNPASAGGWVIGAVADPLSPWLHKTTEWVPAFLHFIADKWKPKGGIAITEFGFAEPFESVKTNKPDIVFDSIRSSYYKEYLEGILIAIDEGVNVVGCLAWSILDNLEWRAGYGSRFGIHFYLIK</sequence>
<dbReference type="PANTHER" id="PTHR10353:SF36">
    <property type="entry name" value="LP05116P"/>
    <property type="match status" value="1"/>
</dbReference>
<dbReference type="AlphaFoldDB" id="A0A2J6RCY1"/>
<evidence type="ECO:0000313" key="7">
    <source>
        <dbReference type="Proteomes" id="UP000235786"/>
    </source>
</evidence>
<reference evidence="6 7" key="1">
    <citation type="submission" date="2016-04" db="EMBL/GenBank/DDBJ databases">
        <title>A degradative enzymes factory behind the ericoid mycorrhizal symbiosis.</title>
        <authorList>
            <consortium name="DOE Joint Genome Institute"/>
            <person name="Martino E."/>
            <person name="Morin E."/>
            <person name="Grelet G."/>
            <person name="Kuo A."/>
            <person name="Kohler A."/>
            <person name="Daghino S."/>
            <person name="Barry K."/>
            <person name="Choi C."/>
            <person name="Cichocki N."/>
            <person name="Clum A."/>
            <person name="Copeland A."/>
            <person name="Hainaut M."/>
            <person name="Haridas S."/>
            <person name="Labutti K."/>
            <person name="Lindquist E."/>
            <person name="Lipzen A."/>
            <person name="Khouja H.-R."/>
            <person name="Murat C."/>
            <person name="Ohm R."/>
            <person name="Olson A."/>
            <person name="Spatafora J."/>
            <person name="Veneault-Fourrey C."/>
            <person name="Henrissat B."/>
            <person name="Grigoriev I."/>
            <person name="Martin F."/>
            <person name="Perotto S."/>
        </authorList>
    </citation>
    <scope>NUCLEOTIDE SEQUENCE [LARGE SCALE GENOMIC DNA]</scope>
    <source>
        <strain evidence="6 7">F</strain>
    </source>
</reference>
<evidence type="ECO:0000313" key="6">
    <source>
        <dbReference type="EMBL" id="PMD36361.1"/>
    </source>
</evidence>
<dbReference type="Pfam" id="PF00232">
    <property type="entry name" value="Glyco_hydro_1"/>
    <property type="match status" value="1"/>
</dbReference>
<dbReference type="EMBL" id="KZ613951">
    <property type="protein sequence ID" value="PMD36361.1"/>
    <property type="molecule type" value="Genomic_DNA"/>
</dbReference>
<protein>
    <submittedName>
        <fullName evidence="6">Glycoside hydrolase family 1 protein</fullName>
    </submittedName>
</protein>
<accession>A0A2J6RCY1</accession>
<dbReference type="InterPro" id="IPR017853">
    <property type="entry name" value="GH"/>
</dbReference>
<dbReference type="OrthoDB" id="65569at2759"/>
<evidence type="ECO:0000256" key="1">
    <source>
        <dbReference type="ARBA" id="ARBA00010838"/>
    </source>
</evidence>
<dbReference type="Proteomes" id="UP000235786">
    <property type="component" value="Unassembled WGS sequence"/>
</dbReference>
<dbReference type="InterPro" id="IPR033132">
    <property type="entry name" value="GH_1_N_CS"/>
</dbReference>
<dbReference type="Gene3D" id="3.20.20.80">
    <property type="entry name" value="Glycosidases"/>
    <property type="match status" value="1"/>
</dbReference>
<feature type="chain" id="PRO_5014471207" evidence="5">
    <location>
        <begin position="21"/>
        <end position="553"/>
    </location>
</feature>
<comment type="similarity">
    <text evidence="1 4">Belongs to the glycosyl hydrolase 1 family.</text>
</comment>
<proteinExistence type="inferred from homology"/>
<organism evidence="6 7">
    <name type="scientific">Hyaloscypha variabilis (strain UAMH 11265 / GT02V1 / F)</name>
    <name type="common">Meliniomyces variabilis</name>
    <dbReference type="NCBI Taxonomy" id="1149755"/>
    <lineage>
        <taxon>Eukaryota</taxon>
        <taxon>Fungi</taxon>
        <taxon>Dikarya</taxon>
        <taxon>Ascomycota</taxon>
        <taxon>Pezizomycotina</taxon>
        <taxon>Leotiomycetes</taxon>
        <taxon>Helotiales</taxon>
        <taxon>Hyaloscyphaceae</taxon>
        <taxon>Hyaloscypha</taxon>
        <taxon>Hyaloscypha variabilis</taxon>
    </lineage>
</organism>
<feature type="signal peptide" evidence="5">
    <location>
        <begin position="1"/>
        <end position="20"/>
    </location>
</feature>
<keyword evidence="5" id="KW-0732">Signal</keyword>
<dbReference type="STRING" id="1149755.A0A2J6RCY1"/>
<dbReference type="PANTHER" id="PTHR10353">
    <property type="entry name" value="GLYCOSYL HYDROLASE"/>
    <property type="match status" value="1"/>
</dbReference>
<name>A0A2J6RCY1_HYAVF</name>
<gene>
    <name evidence="6" type="ORF">L207DRAFT_569670</name>
</gene>
<dbReference type="GO" id="GO:0008422">
    <property type="term" value="F:beta-glucosidase activity"/>
    <property type="evidence" value="ECO:0007669"/>
    <property type="project" value="TreeGrafter"/>
</dbReference>
<dbReference type="SUPFAM" id="SSF51445">
    <property type="entry name" value="(Trans)glycosidases"/>
    <property type="match status" value="1"/>
</dbReference>
<dbReference type="InterPro" id="IPR001360">
    <property type="entry name" value="Glyco_hydro_1"/>
</dbReference>
<evidence type="ECO:0000256" key="5">
    <source>
        <dbReference type="SAM" id="SignalP"/>
    </source>
</evidence>
<evidence type="ECO:0000256" key="2">
    <source>
        <dbReference type="ARBA" id="ARBA00022801"/>
    </source>
</evidence>
<keyword evidence="3" id="KW-0326">Glycosidase</keyword>
<dbReference type="PROSITE" id="PS00653">
    <property type="entry name" value="GLYCOSYL_HYDROL_F1_2"/>
    <property type="match status" value="1"/>
</dbReference>
<evidence type="ECO:0000256" key="3">
    <source>
        <dbReference type="ARBA" id="ARBA00023295"/>
    </source>
</evidence>
<keyword evidence="2 6" id="KW-0378">Hydrolase</keyword>